<keyword evidence="16" id="KW-0501">Molybdenum cofactor biosynthesis</keyword>
<evidence type="ECO:0000256" key="10">
    <source>
        <dbReference type="ARBA" id="ARBA00022691"/>
    </source>
</evidence>
<keyword evidence="14" id="KW-0411">Iron-sulfur</keyword>
<dbReference type="InterPro" id="IPR007197">
    <property type="entry name" value="rSAM"/>
</dbReference>
<keyword evidence="13" id="KW-0408">Iron</keyword>
<dbReference type="GO" id="GO:0061799">
    <property type="term" value="F:cyclic pyranopterin monophosphate synthase activity"/>
    <property type="evidence" value="ECO:0007669"/>
    <property type="project" value="UniProtKB-EC"/>
</dbReference>
<evidence type="ECO:0000256" key="12">
    <source>
        <dbReference type="ARBA" id="ARBA00022741"/>
    </source>
</evidence>
<evidence type="ECO:0000256" key="20">
    <source>
        <dbReference type="ARBA" id="ARBA00063038"/>
    </source>
</evidence>
<dbReference type="Proteomes" id="UP001347796">
    <property type="component" value="Unassembled WGS sequence"/>
</dbReference>
<evidence type="ECO:0000256" key="6">
    <source>
        <dbReference type="ARBA" id="ARBA00012167"/>
    </source>
</evidence>
<evidence type="ECO:0000256" key="14">
    <source>
        <dbReference type="ARBA" id="ARBA00023014"/>
    </source>
</evidence>
<organism evidence="23 24">
    <name type="scientific">Patella caerulea</name>
    <name type="common">Rayed Mediterranean limpet</name>
    <dbReference type="NCBI Taxonomy" id="87958"/>
    <lineage>
        <taxon>Eukaryota</taxon>
        <taxon>Metazoa</taxon>
        <taxon>Spiralia</taxon>
        <taxon>Lophotrochozoa</taxon>
        <taxon>Mollusca</taxon>
        <taxon>Gastropoda</taxon>
        <taxon>Patellogastropoda</taxon>
        <taxon>Patelloidea</taxon>
        <taxon>Patellidae</taxon>
        <taxon>Patella</taxon>
    </lineage>
</organism>
<dbReference type="InterPro" id="IPR023045">
    <property type="entry name" value="MoaC"/>
</dbReference>
<dbReference type="Gene3D" id="3.20.20.70">
    <property type="entry name" value="Aldolase class I"/>
    <property type="match status" value="1"/>
</dbReference>
<evidence type="ECO:0000256" key="15">
    <source>
        <dbReference type="ARBA" id="ARBA00023134"/>
    </source>
</evidence>
<keyword evidence="15" id="KW-0342">GTP-binding</keyword>
<keyword evidence="10" id="KW-0949">S-adenosyl-L-methionine</keyword>
<name>A0AAN8PQT9_PATCE</name>
<evidence type="ECO:0000256" key="19">
    <source>
        <dbReference type="ARBA" id="ARBA00054222"/>
    </source>
</evidence>
<evidence type="ECO:0000313" key="23">
    <source>
        <dbReference type="EMBL" id="KAK6182082.1"/>
    </source>
</evidence>
<comment type="catalytic activity">
    <reaction evidence="1">
        <text>(8S)-3',8-cyclo-7,8-dihydroguanosine 5'-triphosphate = cyclic pyranopterin phosphate + diphosphate</text>
        <dbReference type="Rhea" id="RHEA:49580"/>
        <dbReference type="ChEBI" id="CHEBI:33019"/>
        <dbReference type="ChEBI" id="CHEBI:59648"/>
        <dbReference type="ChEBI" id="CHEBI:131766"/>
        <dbReference type="EC" id="4.6.1.17"/>
    </reaction>
</comment>
<dbReference type="CDD" id="cd01420">
    <property type="entry name" value="MoaC_PE"/>
    <property type="match status" value="1"/>
</dbReference>
<dbReference type="SFLD" id="SFLDG01386">
    <property type="entry name" value="main_SPASM_domain-containing"/>
    <property type="match status" value="1"/>
</dbReference>
<dbReference type="NCBIfam" id="TIGR00581">
    <property type="entry name" value="moaC"/>
    <property type="match status" value="1"/>
</dbReference>
<dbReference type="InterPro" id="IPR006638">
    <property type="entry name" value="Elp3/MiaA/NifB-like_rSAM"/>
</dbReference>
<keyword evidence="11" id="KW-0479">Metal-binding</keyword>
<dbReference type="CDD" id="cd01335">
    <property type="entry name" value="Radical_SAM"/>
    <property type="match status" value="1"/>
</dbReference>
<dbReference type="Pfam" id="PF04055">
    <property type="entry name" value="Radical_SAM"/>
    <property type="match status" value="1"/>
</dbReference>
<evidence type="ECO:0000256" key="21">
    <source>
        <dbReference type="SAM" id="MobiDB-lite"/>
    </source>
</evidence>
<dbReference type="HAMAP" id="MF_01224_B">
    <property type="entry name" value="MoaC_B"/>
    <property type="match status" value="1"/>
</dbReference>
<evidence type="ECO:0000259" key="22">
    <source>
        <dbReference type="PROSITE" id="PS51918"/>
    </source>
</evidence>
<evidence type="ECO:0000256" key="8">
    <source>
        <dbReference type="ARBA" id="ARBA00015273"/>
    </source>
</evidence>
<dbReference type="NCBIfam" id="NF006870">
    <property type="entry name" value="PRK09364.1"/>
    <property type="match status" value="1"/>
</dbReference>
<dbReference type="InterPro" id="IPR013483">
    <property type="entry name" value="MoaA"/>
</dbReference>
<comment type="similarity">
    <text evidence="4">In the C-terminal section; belongs to the MoaC family.</text>
</comment>
<feature type="domain" description="Radical SAM core" evidence="22">
    <location>
        <begin position="92"/>
        <end position="307"/>
    </location>
</feature>
<dbReference type="GO" id="GO:0005525">
    <property type="term" value="F:GTP binding"/>
    <property type="evidence" value="ECO:0007669"/>
    <property type="project" value="UniProtKB-KW"/>
</dbReference>
<keyword evidence="17" id="KW-0456">Lyase</keyword>
<evidence type="ECO:0000313" key="24">
    <source>
        <dbReference type="Proteomes" id="UP001347796"/>
    </source>
</evidence>
<reference evidence="23 24" key="1">
    <citation type="submission" date="2024-01" db="EMBL/GenBank/DDBJ databases">
        <title>The genome of the rayed Mediterranean limpet Patella caerulea (Linnaeus, 1758).</title>
        <authorList>
            <person name="Anh-Thu Weber A."/>
            <person name="Halstead-Nussloch G."/>
        </authorList>
    </citation>
    <scope>NUCLEOTIDE SEQUENCE [LARGE SCALE GENOMIC DNA]</scope>
    <source>
        <strain evidence="23">AATW-2023a</strain>
        <tissue evidence="23">Whole specimen</tissue>
    </source>
</reference>
<evidence type="ECO:0000256" key="11">
    <source>
        <dbReference type="ARBA" id="ARBA00022723"/>
    </source>
</evidence>
<evidence type="ECO:0000256" key="13">
    <source>
        <dbReference type="ARBA" id="ARBA00023004"/>
    </source>
</evidence>
<dbReference type="Gene3D" id="3.30.70.640">
    <property type="entry name" value="Molybdopterin cofactor biosynthesis C (MoaC) domain"/>
    <property type="match status" value="1"/>
</dbReference>
<evidence type="ECO:0000256" key="17">
    <source>
        <dbReference type="ARBA" id="ARBA00023239"/>
    </source>
</evidence>
<evidence type="ECO:0000256" key="4">
    <source>
        <dbReference type="ARBA" id="ARBA00008484"/>
    </source>
</evidence>
<gene>
    <name evidence="23" type="ORF">SNE40_009846</name>
</gene>
<dbReference type="GO" id="GO:0051539">
    <property type="term" value="F:4 iron, 4 sulfur cluster binding"/>
    <property type="evidence" value="ECO:0007669"/>
    <property type="project" value="UniProtKB-KW"/>
</dbReference>
<feature type="region of interest" description="Disordered" evidence="21">
    <location>
        <begin position="46"/>
        <end position="74"/>
    </location>
</feature>
<comment type="pathway">
    <text evidence="3">Cofactor biosynthesis; molybdopterin biosynthesis.</text>
</comment>
<comment type="subunit">
    <text evidence="20">Isoform MOCS1A and isoform MOCS1B probably form a heterooligomer.</text>
</comment>
<dbReference type="EC" id="4.1.99.22" evidence="6"/>
<dbReference type="Pfam" id="PF06463">
    <property type="entry name" value="Mob_synth_C"/>
    <property type="match status" value="1"/>
</dbReference>
<dbReference type="PANTHER" id="PTHR22960:SF0">
    <property type="entry name" value="MOLYBDENUM COFACTOR BIOSYNTHESIS PROTEIN 1"/>
    <property type="match status" value="1"/>
</dbReference>
<dbReference type="InterPro" id="IPR000385">
    <property type="entry name" value="MoaA_NifB_PqqE_Fe-S-bd_CS"/>
</dbReference>
<protein>
    <recommendedName>
        <fullName evidence="8">Molybdenum cofactor biosynthesis protein 1</fullName>
        <ecNumber evidence="6">4.1.99.22</ecNumber>
        <ecNumber evidence="7">4.6.1.17</ecNumber>
    </recommendedName>
</protein>
<dbReference type="SUPFAM" id="SSF102114">
    <property type="entry name" value="Radical SAM enzymes"/>
    <property type="match status" value="1"/>
</dbReference>
<keyword evidence="9" id="KW-0004">4Fe-4S</keyword>
<dbReference type="InterPro" id="IPR050105">
    <property type="entry name" value="MoCo_biosynth_MoaA/MoaC"/>
</dbReference>
<dbReference type="InterPro" id="IPR013785">
    <property type="entry name" value="Aldolase_TIM"/>
</dbReference>
<dbReference type="EC" id="4.6.1.17" evidence="7"/>
<accession>A0AAN8PQT9</accession>
<dbReference type="NCBIfam" id="TIGR02666">
    <property type="entry name" value="moaA"/>
    <property type="match status" value="1"/>
</dbReference>
<dbReference type="HAMAP" id="MF_01225_B">
    <property type="entry name" value="MoaA_B"/>
    <property type="match status" value="1"/>
</dbReference>
<comment type="caution">
    <text evidence="23">The sequence shown here is derived from an EMBL/GenBank/DDBJ whole genome shotgun (WGS) entry which is preliminary data.</text>
</comment>
<dbReference type="Pfam" id="PF01967">
    <property type="entry name" value="MoaC"/>
    <property type="match status" value="1"/>
</dbReference>
<dbReference type="InterPro" id="IPR040064">
    <property type="entry name" value="MoaA-like"/>
</dbReference>
<feature type="compositionally biased region" description="Polar residues" evidence="21">
    <location>
        <begin position="47"/>
        <end position="63"/>
    </location>
</feature>
<evidence type="ECO:0000256" key="16">
    <source>
        <dbReference type="ARBA" id="ARBA00023150"/>
    </source>
</evidence>
<comment type="function">
    <text evidence="19">Isoform MOCS1A and isoform MOCS1B probably form a complex that catalyzes the conversion of 5'-GTP to cyclic pyranopterin monophosphate (cPMP). MOCS1A catalyzes the cyclization of GTP to (8S)-3',8-cyclo-7,8-dihydroguanosine 5'-triphosphate and MOCS1B catalyzes the subsequent conversion of (8S)-3',8-cyclo-7,8-dihydroguanosine 5'-triphosphate to cPMP.</text>
</comment>
<dbReference type="GO" id="GO:0006777">
    <property type="term" value="P:Mo-molybdopterin cofactor biosynthetic process"/>
    <property type="evidence" value="ECO:0007669"/>
    <property type="project" value="UniProtKB-KW"/>
</dbReference>
<evidence type="ECO:0000256" key="9">
    <source>
        <dbReference type="ARBA" id="ARBA00022485"/>
    </source>
</evidence>
<dbReference type="SFLD" id="SFLDG01067">
    <property type="entry name" value="SPASM/twitch_domain_containing"/>
    <property type="match status" value="1"/>
</dbReference>
<evidence type="ECO:0000256" key="5">
    <source>
        <dbReference type="ARBA" id="ARBA00009862"/>
    </source>
</evidence>
<dbReference type="PROSITE" id="PS51918">
    <property type="entry name" value="RADICAL_SAM"/>
    <property type="match status" value="1"/>
</dbReference>
<dbReference type="NCBIfam" id="NF001199">
    <property type="entry name" value="PRK00164.2-1"/>
    <property type="match status" value="1"/>
</dbReference>
<dbReference type="InterPro" id="IPR002820">
    <property type="entry name" value="Mopterin_CF_biosynth-C_dom"/>
</dbReference>
<evidence type="ECO:0000256" key="7">
    <source>
        <dbReference type="ARBA" id="ARBA00012575"/>
    </source>
</evidence>
<dbReference type="InterPro" id="IPR010505">
    <property type="entry name" value="MoaA_twitch"/>
</dbReference>
<dbReference type="SFLD" id="SFLDS00029">
    <property type="entry name" value="Radical_SAM"/>
    <property type="match status" value="1"/>
</dbReference>
<dbReference type="SUPFAM" id="SSF55040">
    <property type="entry name" value="Molybdenum cofactor biosynthesis protein C, MoaC"/>
    <property type="match status" value="1"/>
</dbReference>
<evidence type="ECO:0000256" key="1">
    <source>
        <dbReference type="ARBA" id="ARBA00001637"/>
    </source>
</evidence>
<dbReference type="InterPro" id="IPR047594">
    <property type="entry name" value="MoaC_bact/euk"/>
</dbReference>
<evidence type="ECO:0000256" key="18">
    <source>
        <dbReference type="ARBA" id="ARBA00048697"/>
    </source>
</evidence>
<dbReference type="GO" id="GO:0061798">
    <property type="term" value="F:GTP 3',8'-cyclase activity"/>
    <property type="evidence" value="ECO:0007669"/>
    <property type="project" value="UniProtKB-EC"/>
</dbReference>
<proteinExistence type="inferred from homology"/>
<comment type="cofactor">
    <cofactor evidence="2">
        <name>[4Fe-4S] cluster</name>
        <dbReference type="ChEBI" id="CHEBI:49883"/>
    </cofactor>
</comment>
<dbReference type="CDD" id="cd21117">
    <property type="entry name" value="Twitch_MoaA"/>
    <property type="match status" value="1"/>
</dbReference>
<dbReference type="InterPro" id="IPR058240">
    <property type="entry name" value="rSAM_sf"/>
</dbReference>
<dbReference type="SFLD" id="SFLDG01383">
    <property type="entry name" value="cyclic_pyranopterin_phosphate"/>
    <property type="match status" value="1"/>
</dbReference>
<dbReference type="PROSITE" id="PS01305">
    <property type="entry name" value="MOAA_NIFB_PQQE"/>
    <property type="match status" value="1"/>
</dbReference>
<keyword evidence="24" id="KW-1185">Reference proteome</keyword>
<dbReference type="SMART" id="SM00729">
    <property type="entry name" value="Elp3"/>
    <property type="match status" value="1"/>
</dbReference>
<dbReference type="AlphaFoldDB" id="A0AAN8PQT9"/>
<dbReference type="GO" id="GO:0046872">
    <property type="term" value="F:metal ion binding"/>
    <property type="evidence" value="ECO:0007669"/>
    <property type="project" value="UniProtKB-KW"/>
</dbReference>
<keyword evidence="12" id="KW-0547">Nucleotide-binding</keyword>
<comment type="catalytic activity">
    <reaction evidence="18">
        <text>GTP + AH2 + S-adenosyl-L-methionine = (8S)-3',8-cyclo-7,8-dihydroguanosine 5'-triphosphate + 5'-deoxyadenosine + L-methionine + A + H(+)</text>
        <dbReference type="Rhea" id="RHEA:49576"/>
        <dbReference type="ChEBI" id="CHEBI:13193"/>
        <dbReference type="ChEBI" id="CHEBI:15378"/>
        <dbReference type="ChEBI" id="CHEBI:17319"/>
        <dbReference type="ChEBI" id="CHEBI:17499"/>
        <dbReference type="ChEBI" id="CHEBI:37565"/>
        <dbReference type="ChEBI" id="CHEBI:57844"/>
        <dbReference type="ChEBI" id="CHEBI:59789"/>
        <dbReference type="ChEBI" id="CHEBI:131766"/>
        <dbReference type="EC" id="4.1.99.22"/>
    </reaction>
</comment>
<evidence type="ECO:0000256" key="3">
    <source>
        <dbReference type="ARBA" id="ARBA00005046"/>
    </source>
</evidence>
<sequence>MLGRPGLKNLSLQGCRQGLIGHFSELLNNGNSVRGSIGVDQVIRPLSTLNNPNTKPSRTGSDENVNDNDGPFKSNKLAEQTIRPFSEFLTDTFQRQHTYLRISLTERCNLRCQYCMPENGVDLTPKDELLSTDEILTLSRLFVKEGVKKIRLTGGEPLVRKDLIQIIEGLNSFRSLGLEAIGITTNAVTLSRKLPQLKQVGLDQINISLDSLIPAKFEFITRRKGYDKVLKGIETAVDLGFHPVKINCVVMRGLNDDEICDFVAFTENRNVDIRFIEYMPFGGNKWNFQKMVSYQQMLDTIRSQFPNLTKIGDKDNDTSKAYKVPGFKGQIGFITSMSEHFCGTCNRLRLTADGNLKVCLHGNAEVSLRDALRNESSEEKMLEIIGAAVKRKKKQHAGMINLSKMTNRPMILIDESNRIYKNQNDEYMFDSESTFSDDIPVNIVIMIVTNYIDCDKYFNNCFYCDNKSCMGLHHDGSLDSNVKASLNPTFIDENCNLINFFNGHNQFENICQAVFVNTANNDDKAIDNNHIKMQPGNVFEFAGGIEPNNKLSFVKKCGWNFSLAEILQKQHKSYTGCSSYRLFSSDSSNNDSSDQSDLPYWELERRKRFSQSKDPSNSADDIISQKQEHSLTHTDMEGKANMVDVGWKSDSNRTAEAVATIQLGDVAFNLLKRNKMKKGDVLTVAQIAGVMAAKKTSDFIPLCHNISLSKIDVKFMLNDEKKSVLIRSFAKTSGKTGVEMEALTTVSLAALTIYDMCKAVTKDMVISDLKLLSKTGGKSKDFYRY</sequence>
<evidence type="ECO:0000256" key="2">
    <source>
        <dbReference type="ARBA" id="ARBA00001966"/>
    </source>
</evidence>
<comment type="similarity">
    <text evidence="5">In the N-terminal section; belongs to the radical SAM superfamily. MoaA family.</text>
</comment>
<dbReference type="InterPro" id="IPR036522">
    <property type="entry name" value="MoaC_sf"/>
</dbReference>
<dbReference type="PANTHER" id="PTHR22960">
    <property type="entry name" value="MOLYBDOPTERIN COFACTOR SYNTHESIS PROTEIN A"/>
    <property type="match status" value="1"/>
</dbReference>
<dbReference type="FunFam" id="3.20.20.70:FF:000117">
    <property type="entry name" value="molybdenum cofactor biosynthesis protein 1"/>
    <property type="match status" value="1"/>
</dbReference>
<dbReference type="EMBL" id="JAZGQO010000007">
    <property type="protein sequence ID" value="KAK6182082.1"/>
    <property type="molecule type" value="Genomic_DNA"/>
</dbReference>